<dbReference type="HOGENOM" id="CLU_2292029_0_0_1"/>
<protein>
    <submittedName>
        <fullName evidence="1">Uncharacterized protein</fullName>
    </submittedName>
</protein>
<organism evidence="1 2">
    <name type="scientific">Collybiopsis luxurians FD-317 M1</name>
    <dbReference type="NCBI Taxonomy" id="944289"/>
    <lineage>
        <taxon>Eukaryota</taxon>
        <taxon>Fungi</taxon>
        <taxon>Dikarya</taxon>
        <taxon>Basidiomycota</taxon>
        <taxon>Agaricomycotina</taxon>
        <taxon>Agaricomycetes</taxon>
        <taxon>Agaricomycetidae</taxon>
        <taxon>Agaricales</taxon>
        <taxon>Marasmiineae</taxon>
        <taxon>Omphalotaceae</taxon>
        <taxon>Collybiopsis</taxon>
        <taxon>Collybiopsis luxurians</taxon>
    </lineage>
</organism>
<dbReference type="EMBL" id="KN834842">
    <property type="protein sequence ID" value="KIK52506.1"/>
    <property type="molecule type" value="Genomic_DNA"/>
</dbReference>
<sequence>MSPAMGQDPYSYASAIGAGAGADADGVSLPMRPALGGMGGGGYIVDIVDLHGIWFACLVPVLQQGKYYAHTGTITLDTDTGTEMGLVIDIGTCRPDPSEYL</sequence>
<name>A0A0D0BDF9_9AGAR</name>
<evidence type="ECO:0000313" key="1">
    <source>
        <dbReference type="EMBL" id="KIK52506.1"/>
    </source>
</evidence>
<accession>A0A0D0BDF9</accession>
<evidence type="ECO:0000313" key="2">
    <source>
        <dbReference type="Proteomes" id="UP000053593"/>
    </source>
</evidence>
<dbReference type="AlphaFoldDB" id="A0A0D0BDF9"/>
<keyword evidence="2" id="KW-1185">Reference proteome</keyword>
<reference evidence="1 2" key="1">
    <citation type="submission" date="2014-04" db="EMBL/GenBank/DDBJ databases">
        <title>Evolutionary Origins and Diversification of the Mycorrhizal Mutualists.</title>
        <authorList>
            <consortium name="DOE Joint Genome Institute"/>
            <consortium name="Mycorrhizal Genomics Consortium"/>
            <person name="Kohler A."/>
            <person name="Kuo A."/>
            <person name="Nagy L.G."/>
            <person name="Floudas D."/>
            <person name="Copeland A."/>
            <person name="Barry K.W."/>
            <person name="Cichocki N."/>
            <person name="Veneault-Fourrey C."/>
            <person name="LaButti K."/>
            <person name="Lindquist E.A."/>
            <person name="Lipzen A."/>
            <person name="Lundell T."/>
            <person name="Morin E."/>
            <person name="Murat C."/>
            <person name="Riley R."/>
            <person name="Ohm R."/>
            <person name="Sun H."/>
            <person name="Tunlid A."/>
            <person name="Henrissat B."/>
            <person name="Grigoriev I.V."/>
            <person name="Hibbett D.S."/>
            <person name="Martin F."/>
        </authorList>
    </citation>
    <scope>NUCLEOTIDE SEQUENCE [LARGE SCALE GENOMIC DNA]</scope>
    <source>
        <strain evidence="1 2">FD-317 M1</strain>
    </source>
</reference>
<dbReference type="Proteomes" id="UP000053593">
    <property type="component" value="Unassembled WGS sequence"/>
</dbReference>
<proteinExistence type="predicted"/>
<gene>
    <name evidence="1" type="ORF">GYMLUDRAFT_251210</name>
</gene>